<comment type="caution">
    <text evidence="2">The sequence shown here is derived from an EMBL/GenBank/DDBJ whole genome shotgun (WGS) entry which is preliminary data.</text>
</comment>
<keyword evidence="1" id="KW-0472">Membrane</keyword>
<evidence type="ECO:0000313" key="2">
    <source>
        <dbReference type="EMBL" id="GIJ71000.1"/>
    </source>
</evidence>
<organism evidence="2 3">
    <name type="scientific">Virgisporangium ochraceum</name>
    <dbReference type="NCBI Taxonomy" id="65505"/>
    <lineage>
        <taxon>Bacteria</taxon>
        <taxon>Bacillati</taxon>
        <taxon>Actinomycetota</taxon>
        <taxon>Actinomycetes</taxon>
        <taxon>Micromonosporales</taxon>
        <taxon>Micromonosporaceae</taxon>
        <taxon>Virgisporangium</taxon>
    </lineage>
</organism>
<protein>
    <submittedName>
        <fullName evidence="2">Uncharacterized protein</fullName>
    </submittedName>
</protein>
<reference evidence="2" key="1">
    <citation type="submission" date="2021-01" db="EMBL/GenBank/DDBJ databases">
        <title>Whole genome shotgun sequence of Virgisporangium ochraceum NBRC 16418.</title>
        <authorList>
            <person name="Komaki H."/>
            <person name="Tamura T."/>
        </authorList>
    </citation>
    <scope>NUCLEOTIDE SEQUENCE</scope>
    <source>
        <strain evidence="2">NBRC 16418</strain>
    </source>
</reference>
<feature type="transmembrane region" description="Helical" evidence="1">
    <location>
        <begin position="6"/>
        <end position="25"/>
    </location>
</feature>
<dbReference type="EMBL" id="BOPH01000084">
    <property type="protein sequence ID" value="GIJ71000.1"/>
    <property type="molecule type" value="Genomic_DNA"/>
</dbReference>
<keyword evidence="1" id="KW-0812">Transmembrane</keyword>
<feature type="transmembrane region" description="Helical" evidence="1">
    <location>
        <begin position="66"/>
        <end position="84"/>
    </location>
</feature>
<feature type="transmembrane region" description="Helical" evidence="1">
    <location>
        <begin position="90"/>
        <end position="108"/>
    </location>
</feature>
<dbReference type="AlphaFoldDB" id="A0A8J4A0R4"/>
<accession>A0A8J4A0R4</accession>
<dbReference type="Proteomes" id="UP000635606">
    <property type="component" value="Unassembled WGS sequence"/>
</dbReference>
<keyword evidence="1" id="KW-1133">Transmembrane helix</keyword>
<proteinExistence type="predicted"/>
<evidence type="ECO:0000256" key="1">
    <source>
        <dbReference type="SAM" id="Phobius"/>
    </source>
</evidence>
<name>A0A8J4A0R4_9ACTN</name>
<sequence>MTIFLTLFLYMATLIAYVVAIYFWVSPAPPREKIRRAPAPRHDGVTAAQRGGAREVFTEPQAGRRILAAGATLLAVVFGIIALRVGEIRWLALAWVAGFLLAAGFLLWTGRTNRLTIAPEGIRLRRHDGETWLPAESITRIDLLQALHPARDGGSGTPTRHYLLIAVAEPATIGRLSRRQRRLRRHLGQYGRATRPAVVVVPDEYPGGVDQVCAALRRRLPRVPVRYAETADA</sequence>
<gene>
    <name evidence="2" type="ORF">Voc01_059170</name>
</gene>
<evidence type="ECO:0000313" key="3">
    <source>
        <dbReference type="Proteomes" id="UP000635606"/>
    </source>
</evidence>
<dbReference type="RefSeq" id="WP_203930892.1">
    <property type="nucleotide sequence ID" value="NZ_BOPH01000084.1"/>
</dbReference>
<keyword evidence="3" id="KW-1185">Reference proteome</keyword>